<organism evidence="2 3">
    <name type="scientific">Paeniglutamicibacter cryotolerans</name>
    <dbReference type="NCBI Taxonomy" id="670079"/>
    <lineage>
        <taxon>Bacteria</taxon>
        <taxon>Bacillati</taxon>
        <taxon>Actinomycetota</taxon>
        <taxon>Actinomycetes</taxon>
        <taxon>Micrococcales</taxon>
        <taxon>Micrococcaceae</taxon>
        <taxon>Paeniglutamicibacter</taxon>
    </lineage>
</organism>
<dbReference type="AlphaFoldDB" id="A0A839QG49"/>
<evidence type="ECO:0000259" key="1">
    <source>
        <dbReference type="Pfam" id="PF13474"/>
    </source>
</evidence>
<evidence type="ECO:0000313" key="3">
    <source>
        <dbReference type="Proteomes" id="UP000523000"/>
    </source>
</evidence>
<dbReference type="GO" id="GO:0016853">
    <property type="term" value="F:isomerase activity"/>
    <property type="evidence" value="ECO:0007669"/>
    <property type="project" value="UniProtKB-KW"/>
</dbReference>
<name>A0A839QG49_9MICC</name>
<dbReference type="InterPro" id="IPR032710">
    <property type="entry name" value="NTF2-like_dom_sf"/>
</dbReference>
<reference evidence="2 3" key="1">
    <citation type="submission" date="2020-08" db="EMBL/GenBank/DDBJ databases">
        <title>Sequencing the genomes of 1000 actinobacteria strains.</title>
        <authorList>
            <person name="Klenk H.-P."/>
        </authorList>
    </citation>
    <scope>NUCLEOTIDE SEQUENCE [LARGE SCALE GENOMIC DNA]</scope>
    <source>
        <strain evidence="2 3">DSM 22826</strain>
    </source>
</reference>
<dbReference type="SUPFAM" id="SSF54427">
    <property type="entry name" value="NTF2-like"/>
    <property type="match status" value="1"/>
</dbReference>
<keyword evidence="2" id="KW-0413">Isomerase</keyword>
<accession>A0A839QG49</accession>
<feature type="domain" description="SnoaL-like" evidence="1">
    <location>
        <begin position="8"/>
        <end position="131"/>
    </location>
</feature>
<dbReference type="RefSeq" id="WP_183510190.1">
    <property type="nucleotide sequence ID" value="NZ_BAABGK010000013.1"/>
</dbReference>
<keyword evidence="3" id="KW-1185">Reference proteome</keyword>
<protein>
    <submittedName>
        <fullName evidence="2">Ketosteroid isomerase-like protein</fullName>
    </submittedName>
</protein>
<proteinExistence type="predicted"/>
<sequence length="145" mass="15790">MGNEQNPVTHAFELYARAVADKDVDAFMAIHAPDIQVFDAWGQWEFTGAGQWRELATGWFASLGDESVEVLFTRVHTSIGADVAYGFADVTFTGTSASGHRLRSMTNRISVGMNRSPEGWVIGHQHSSLPINLETGAAMSDPPVH</sequence>
<dbReference type="Proteomes" id="UP000523000">
    <property type="component" value="Unassembled WGS sequence"/>
</dbReference>
<dbReference type="InterPro" id="IPR037401">
    <property type="entry name" value="SnoaL-like"/>
</dbReference>
<evidence type="ECO:0000313" key="2">
    <source>
        <dbReference type="EMBL" id="MBB2994860.1"/>
    </source>
</evidence>
<dbReference type="EMBL" id="JACHVS010000001">
    <property type="protein sequence ID" value="MBB2994860.1"/>
    <property type="molecule type" value="Genomic_DNA"/>
</dbReference>
<gene>
    <name evidence="2" type="ORF">E9229_001051</name>
</gene>
<dbReference type="Gene3D" id="3.10.450.50">
    <property type="match status" value="1"/>
</dbReference>
<dbReference type="Pfam" id="PF13474">
    <property type="entry name" value="SnoaL_3"/>
    <property type="match status" value="1"/>
</dbReference>
<comment type="caution">
    <text evidence="2">The sequence shown here is derived from an EMBL/GenBank/DDBJ whole genome shotgun (WGS) entry which is preliminary data.</text>
</comment>